<dbReference type="EMBL" id="JBJHZX010000003">
    <property type="protein sequence ID" value="MFL0194560.1"/>
    <property type="molecule type" value="Genomic_DNA"/>
</dbReference>
<keyword evidence="2" id="KW-1185">Reference proteome</keyword>
<evidence type="ECO:0008006" key="3">
    <source>
        <dbReference type="Google" id="ProtNLM"/>
    </source>
</evidence>
<protein>
    <recommendedName>
        <fullName evidence="3">Transcription initiation factor TFIIIB</fullName>
    </recommendedName>
</protein>
<reference evidence="1 2" key="1">
    <citation type="submission" date="2024-11" db="EMBL/GenBank/DDBJ databases">
        <authorList>
            <person name="Heng Y.C."/>
            <person name="Lim A.C.H."/>
            <person name="Lee J.K.Y."/>
            <person name="Kittelmann S."/>
        </authorList>
    </citation>
    <scope>NUCLEOTIDE SEQUENCE [LARGE SCALE GENOMIC DNA]</scope>
    <source>
        <strain evidence="1 2">WILCCON 0269</strain>
    </source>
</reference>
<sequence>MNENTKCSKCGSEDIKKVITNSSFTAGPENYTISRGSTPIYVCNKCGNIFNDFLDVY</sequence>
<name>A0ABW8SF02_9CLOT</name>
<dbReference type="RefSeq" id="WP_406790683.1">
    <property type="nucleotide sequence ID" value="NZ_JBJHZX010000003.1"/>
</dbReference>
<proteinExistence type="predicted"/>
<evidence type="ECO:0000313" key="2">
    <source>
        <dbReference type="Proteomes" id="UP001623660"/>
    </source>
</evidence>
<evidence type="ECO:0000313" key="1">
    <source>
        <dbReference type="EMBL" id="MFL0194560.1"/>
    </source>
</evidence>
<accession>A0ABW8SF02</accession>
<dbReference type="Proteomes" id="UP001623660">
    <property type="component" value="Unassembled WGS sequence"/>
</dbReference>
<organism evidence="1 2">
    <name type="scientific">Candidatus Clostridium eludens</name>
    <dbReference type="NCBI Taxonomy" id="3381663"/>
    <lineage>
        <taxon>Bacteria</taxon>
        <taxon>Bacillati</taxon>
        <taxon>Bacillota</taxon>
        <taxon>Clostridia</taxon>
        <taxon>Eubacteriales</taxon>
        <taxon>Clostridiaceae</taxon>
        <taxon>Clostridium</taxon>
    </lineage>
</organism>
<gene>
    <name evidence="1" type="ORF">ACJDU8_03070</name>
</gene>
<comment type="caution">
    <text evidence="1">The sequence shown here is derived from an EMBL/GenBank/DDBJ whole genome shotgun (WGS) entry which is preliminary data.</text>
</comment>